<protein>
    <submittedName>
        <fullName evidence="1">Ecdysteroid kinase-like family</fullName>
    </submittedName>
</protein>
<gene>
    <name evidence="1" type="ORF">QE152_g19630</name>
</gene>
<evidence type="ECO:0000313" key="1">
    <source>
        <dbReference type="EMBL" id="KAK9722583.1"/>
    </source>
</evidence>
<keyword evidence="1" id="KW-0418">Kinase</keyword>
<dbReference type="InterPro" id="IPR011009">
    <property type="entry name" value="Kinase-like_dom_sf"/>
</dbReference>
<dbReference type="PANTHER" id="PTHR11012">
    <property type="entry name" value="PROTEIN KINASE-LIKE DOMAIN-CONTAINING"/>
    <property type="match status" value="1"/>
</dbReference>
<sequence length="159" mass="19111">MFKSENSKPNHACIVDFQNFRYAPPAQDFMFFMYLSTDREFRRECMRDMIEFYYREMCDIFKGYHLNPEEILPYEEFINSCNHYRIYGCLLALNHNPVICIPPELLKSMFADASAVADMIFKDRSPVIRKCWMECEKYRSKIRESIANFVDLFTELKLL</sequence>
<dbReference type="Proteomes" id="UP001458880">
    <property type="component" value="Unassembled WGS sequence"/>
</dbReference>
<accession>A0AAW1KQT7</accession>
<dbReference type="EMBL" id="JASPKY010000187">
    <property type="protein sequence ID" value="KAK9722583.1"/>
    <property type="molecule type" value="Genomic_DNA"/>
</dbReference>
<dbReference type="GO" id="GO:0016301">
    <property type="term" value="F:kinase activity"/>
    <property type="evidence" value="ECO:0007669"/>
    <property type="project" value="UniProtKB-KW"/>
</dbReference>
<dbReference type="PANTHER" id="PTHR11012:SF48">
    <property type="entry name" value="CHK KINASE-LIKE DOMAIN-CONTAINING PROTEIN-RELATED"/>
    <property type="match status" value="1"/>
</dbReference>
<dbReference type="InterPro" id="IPR004119">
    <property type="entry name" value="EcKL"/>
</dbReference>
<dbReference type="AlphaFoldDB" id="A0AAW1KQT7"/>
<name>A0AAW1KQT7_POPJA</name>
<reference evidence="1 2" key="1">
    <citation type="journal article" date="2024" name="BMC Genomics">
        <title>De novo assembly and annotation of Popillia japonica's genome with initial clues to its potential as an invasive pest.</title>
        <authorList>
            <person name="Cucini C."/>
            <person name="Boschi S."/>
            <person name="Funari R."/>
            <person name="Cardaioli E."/>
            <person name="Iannotti N."/>
            <person name="Marturano G."/>
            <person name="Paoli F."/>
            <person name="Bruttini M."/>
            <person name="Carapelli A."/>
            <person name="Frati F."/>
            <person name="Nardi F."/>
        </authorList>
    </citation>
    <scope>NUCLEOTIDE SEQUENCE [LARGE SCALE GENOMIC DNA]</scope>
    <source>
        <strain evidence="1">DMR45628</strain>
    </source>
</reference>
<dbReference type="SUPFAM" id="SSF56112">
    <property type="entry name" value="Protein kinase-like (PK-like)"/>
    <property type="match status" value="1"/>
</dbReference>
<keyword evidence="1" id="KW-0808">Transferase</keyword>
<proteinExistence type="predicted"/>
<comment type="caution">
    <text evidence="1">The sequence shown here is derived from an EMBL/GenBank/DDBJ whole genome shotgun (WGS) entry which is preliminary data.</text>
</comment>
<dbReference type="Pfam" id="PF02958">
    <property type="entry name" value="EcKL"/>
    <property type="match status" value="1"/>
</dbReference>
<keyword evidence="2" id="KW-1185">Reference proteome</keyword>
<evidence type="ECO:0000313" key="2">
    <source>
        <dbReference type="Proteomes" id="UP001458880"/>
    </source>
</evidence>
<organism evidence="1 2">
    <name type="scientific">Popillia japonica</name>
    <name type="common">Japanese beetle</name>
    <dbReference type="NCBI Taxonomy" id="7064"/>
    <lineage>
        <taxon>Eukaryota</taxon>
        <taxon>Metazoa</taxon>
        <taxon>Ecdysozoa</taxon>
        <taxon>Arthropoda</taxon>
        <taxon>Hexapoda</taxon>
        <taxon>Insecta</taxon>
        <taxon>Pterygota</taxon>
        <taxon>Neoptera</taxon>
        <taxon>Endopterygota</taxon>
        <taxon>Coleoptera</taxon>
        <taxon>Polyphaga</taxon>
        <taxon>Scarabaeiformia</taxon>
        <taxon>Scarabaeidae</taxon>
        <taxon>Rutelinae</taxon>
        <taxon>Popillia</taxon>
    </lineage>
</organism>